<reference evidence="7 8" key="1">
    <citation type="submission" date="2022-06" db="EMBL/GenBank/DDBJ databases">
        <title>Mesorhizobium sp. strain RP14 Genome sequencing and assembly.</title>
        <authorList>
            <person name="Kim I."/>
        </authorList>
    </citation>
    <scope>NUCLEOTIDE SEQUENCE [LARGE SCALE GENOMIC DNA]</scope>
    <source>
        <strain evidence="8">RP14(2022)</strain>
    </source>
</reference>
<dbReference type="SUPFAM" id="SSF56801">
    <property type="entry name" value="Acetyl-CoA synthetase-like"/>
    <property type="match status" value="1"/>
</dbReference>
<dbReference type="Gene3D" id="3.30.300.30">
    <property type="match status" value="1"/>
</dbReference>
<accession>A0ABT1CA16</accession>
<name>A0ABT1CA16_9HYPH</name>
<sequence>MLNSHDPWESWRKHFSWDLPRFYNIGTAIADHWAKTAPERVALINPQADGTTKSTSFGTLATQSNRLASALQARGIGRGDRIALLLAQSVETVLVHAASAKLGAVAVPLALLFGEEAIAHRLHAAASKVLFTTAEGWRRARNVAGSVPSLEHVFIVDEPDGAATDFHRILASGSADFTPVSTTPDDPALMIFTSGTTGAPKGALHGHRVLLGHLPGVQAFHEFMPEPDDLLWTPADWAWAGGLLNVLMPGLALGVPVVIHPQGKFDPEKALETMGRLKVRNAFVPPTALRMMRAAGDAVKQARLNLRTLGSAGEKLGRDTFDWAEDAFGIPVNEAYGQTECNLVLGSSARLGVSKSGAIGKPIPGHEVAILDEEGRPVPQGQPGRIAVRAPDPVMFLGYWNDEDATREKFQGDWFITGDGATVDEDGYFHFLGRDDDIITSSGFRIGPSEIEDCLAGHPAVRMAAAVGKPDPLRTEIVKAYVALKDDITPSDQLASEIARFVRERLSAHEYPREVAFVDDVPLTTSGKVIRRHFREAAKREAERS</sequence>
<dbReference type="Proteomes" id="UP001205906">
    <property type="component" value="Unassembled WGS sequence"/>
</dbReference>
<evidence type="ECO:0000259" key="6">
    <source>
        <dbReference type="Pfam" id="PF13193"/>
    </source>
</evidence>
<dbReference type="InterPro" id="IPR000873">
    <property type="entry name" value="AMP-dep_synth/lig_dom"/>
</dbReference>
<dbReference type="Gene3D" id="3.40.50.12780">
    <property type="entry name" value="N-terminal domain of ligase-like"/>
    <property type="match status" value="1"/>
</dbReference>
<feature type="domain" description="AMP-binding enzyme C-terminal" evidence="6">
    <location>
        <begin position="450"/>
        <end position="528"/>
    </location>
</feature>
<evidence type="ECO:0000313" key="7">
    <source>
        <dbReference type="EMBL" id="MCO6051677.1"/>
    </source>
</evidence>
<dbReference type="InterPro" id="IPR025110">
    <property type="entry name" value="AMP-bd_C"/>
</dbReference>
<dbReference type="PANTHER" id="PTHR43605">
    <property type="entry name" value="ACYL-COENZYME A SYNTHETASE"/>
    <property type="match status" value="1"/>
</dbReference>
<evidence type="ECO:0000256" key="1">
    <source>
        <dbReference type="ARBA" id="ARBA00006432"/>
    </source>
</evidence>
<protein>
    <submittedName>
        <fullName evidence="7">AMP-binding protein</fullName>
    </submittedName>
</protein>
<comment type="similarity">
    <text evidence="1">Belongs to the ATP-dependent AMP-binding enzyme family.</text>
</comment>
<keyword evidence="2" id="KW-0436">Ligase</keyword>
<dbReference type="InterPro" id="IPR045851">
    <property type="entry name" value="AMP-bd_C_sf"/>
</dbReference>
<gene>
    <name evidence="7" type="ORF">NGM99_17975</name>
</gene>
<dbReference type="RefSeq" id="WP_252821454.1">
    <property type="nucleotide sequence ID" value="NZ_JAMXQS010000008.1"/>
</dbReference>
<dbReference type="InterPro" id="IPR051087">
    <property type="entry name" value="Mitochondrial_ACSM"/>
</dbReference>
<dbReference type="PROSITE" id="PS00455">
    <property type="entry name" value="AMP_BINDING"/>
    <property type="match status" value="1"/>
</dbReference>
<dbReference type="InterPro" id="IPR042099">
    <property type="entry name" value="ANL_N_sf"/>
</dbReference>
<comment type="caution">
    <text evidence="7">The sequence shown here is derived from an EMBL/GenBank/DDBJ whole genome shotgun (WGS) entry which is preliminary data.</text>
</comment>
<evidence type="ECO:0000256" key="4">
    <source>
        <dbReference type="ARBA" id="ARBA00022840"/>
    </source>
</evidence>
<keyword evidence="3" id="KW-0547">Nucleotide-binding</keyword>
<keyword evidence="4" id="KW-0067">ATP-binding</keyword>
<evidence type="ECO:0000256" key="2">
    <source>
        <dbReference type="ARBA" id="ARBA00022598"/>
    </source>
</evidence>
<evidence type="ECO:0000256" key="3">
    <source>
        <dbReference type="ARBA" id="ARBA00022741"/>
    </source>
</evidence>
<dbReference type="Pfam" id="PF00501">
    <property type="entry name" value="AMP-binding"/>
    <property type="match status" value="1"/>
</dbReference>
<dbReference type="PANTHER" id="PTHR43605:SF10">
    <property type="entry name" value="ACYL-COA SYNTHETASE MEDIUM CHAIN FAMILY MEMBER 3"/>
    <property type="match status" value="1"/>
</dbReference>
<feature type="domain" description="AMP-dependent synthetase/ligase" evidence="5">
    <location>
        <begin position="31"/>
        <end position="400"/>
    </location>
</feature>
<keyword evidence="8" id="KW-1185">Reference proteome</keyword>
<evidence type="ECO:0000259" key="5">
    <source>
        <dbReference type="Pfam" id="PF00501"/>
    </source>
</evidence>
<proteinExistence type="inferred from homology"/>
<dbReference type="InterPro" id="IPR020845">
    <property type="entry name" value="AMP-binding_CS"/>
</dbReference>
<dbReference type="Pfam" id="PF13193">
    <property type="entry name" value="AMP-binding_C"/>
    <property type="match status" value="1"/>
</dbReference>
<evidence type="ECO:0000313" key="8">
    <source>
        <dbReference type="Proteomes" id="UP001205906"/>
    </source>
</evidence>
<organism evidence="7 8">
    <name type="scientific">Mesorhizobium liriopis</name>
    <dbReference type="NCBI Taxonomy" id="2953882"/>
    <lineage>
        <taxon>Bacteria</taxon>
        <taxon>Pseudomonadati</taxon>
        <taxon>Pseudomonadota</taxon>
        <taxon>Alphaproteobacteria</taxon>
        <taxon>Hyphomicrobiales</taxon>
        <taxon>Phyllobacteriaceae</taxon>
        <taxon>Mesorhizobium</taxon>
    </lineage>
</organism>
<dbReference type="EMBL" id="JAMXQS010000008">
    <property type="protein sequence ID" value="MCO6051677.1"/>
    <property type="molecule type" value="Genomic_DNA"/>
</dbReference>